<reference evidence="14 15" key="1">
    <citation type="submission" date="2018-08" db="EMBL/GenBank/DDBJ databases">
        <title>The metabolism and importance of syntrophic acetate oxidation coupled to methane or sulfide production in haloalkaline environments.</title>
        <authorList>
            <person name="Timmers P.H.A."/>
            <person name="Vavourakis C.D."/>
            <person name="Sorokin D.Y."/>
            <person name="Sinninghe Damste J.S."/>
            <person name="Muyzer G."/>
            <person name="Stams A.J.M."/>
            <person name="Plugge C.M."/>
        </authorList>
    </citation>
    <scope>NUCLEOTIDE SEQUENCE [LARGE SCALE GENOMIC DNA]</scope>
    <source>
        <strain evidence="14">MSAO_Bac1</strain>
    </source>
</reference>
<evidence type="ECO:0000259" key="13">
    <source>
        <dbReference type="Pfam" id="PF02163"/>
    </source>
</evidence>
<dbReference type="GO" id="GO:0008237">
    <property type="term" value="F:metallopeptidase activity"/>
    <property type="evidence" value="ECO:0007669"/>
    <property type="project" value="UniProtKB-KW"/>
</dbReference>
<evidence type="ECO:0000256" key="6">
    <source>
        <dbReference type="ARBA" id="ARBA00022723"/>
    </source>
</evidence>
<evidence type="ECO:0000256" key="9">
    <source>
        <dbReference type="ARBA" id="ARBA00022989"/>
    </source>
</evidence>
<keyword evidence="8" id="KW-0862">Zinc</keyword>
<name>A0A424Y9V2_9FIRM</name>
<accession>A0A424Y9V2</accession>
<evidence type="ECO:0000256" key="5">
    <source>
        <dbReference type="ARBA" id="ARBA00022692"/>
    </source>
</evidence>
<keyword evidence="9 12" id="KW-1133">Transmembrane helix</keyword>
<keyword evidence="4 14" id="KW-0645">Protease</keyword>
<evidence type="ECO:0000256" key="2">
    <source>
        <dbReference type="ARBA" id="ARBA00004141"/>
    </source>
</evidence>
<evidence type="ECO:0000313" key="14">
    <source>
        <dbReference type="EMBL" id="RQD73145.1"/>
    </source>
</evidence>
<evidence type="ECO:0000256" key="7">
    <source>
        <dbReference type="ARBA" id="ARBA00022801"/>
    </source>
</evidence>
<dbReference type="PANTHER" id="PTHR39188">
    <property type="entry name" value="MEMBRANE-ASSOCIATED ZINC METALLOPROTEASE M50B"/>
    <property type="match status" value="1"/>
</dbReference>
<gene>
    <name evidence="14" type="ORF">D5R97_09830</name>
</gene>
<evidence type="ECO:0000256" key="11">
    <source>
        <dbReference type="ARBA" id="ARBA00023136"/>
    </source>
</evidence>
<evidence type="ECO:0000256" key="8">
    <source>
        <dbReference type="ARBA" id="ARBA00022833"/>
    </source>
</evidence>
<evidence type="ECO:0000256" key="1">
    <source>
        <dbReference type="ARBA" id="ARBA00001947"/>
    </source>
</evidence>
<feature type="non-terminal residue" evidence="14">
    <location>
        <position position="257"/>
    </location>
</feature>
<keyword evidence="7" id="KW-0378">Hydrolase</keyword>
<keyword evidence="5 12" id="KW-0812">Transmembrane</keyword>
<organism evidence="14 15">
    <name type="scientific">Candidatus Syntrophonatronum acetioxidans</name>
    <dbReference type="NCBI Taxonomy" id="1795816"/>
    <lineage>
        <taxon>Bacteria</taxon>
        <taxon>Bacillati</taxon>
        <taxon>Bacillota</taxon>
        <taxon>Clostridia</taxon>
        <taxon>Eubacteriales</taxon>
        <taxon>Syntrophomonadaceae</taxon>
        <taxon>Candidatus Syntrophonatronum</taxon>
    </lineage>
</organism>
<dbReference type="Proteomes" id="UP000285138">
    <property type="component" value="Unassembled WGS sequence"/>
</dbReference>
<feature type="transmembrane region" description="Helical" evidence="12">
    <location>
        <begin position="203"/>
        <end position="225"/>
    </location>
</feature>
<evidence type="ECO:0000313" key="15">
    <source>
        <dbReference type="Proteomes" id="UP000285138"/>
    </source>
</evidence>
<dbReference type="EMBL" id="QZAA01000275">
    <property type="protein sequence ID" value="RQD73145.1"/>
    <property type="molecule type" value="Genomic_DNA"/>
</dbReference>
<comment type="subcellular location">
    <subcellularLocation>
        <location evidence="2">Membrane</location>
        <topology evidence="2">Multi-pass membrane protein</topology>
    </subcellularLocation>
</comment>
<sequence length="257" mass="28447">MFRNAIKIFKIFGIDVDIDISWFVVFFLFSFTLSEHYFPEALPGVDLTTYWTLGIVVTLLIFVSVLIHEYAHSLMAIKEGIPISKITLFIFGGVAQMKKEPDQPASELKIAIIGPLSSIILGVIFGILYLVLPEGQPVTAGAEFLSRINFVVGTINMIPAFPLDGGRVLRGVIWLFKDNLLLATRIAVTAGSVFAFFAMGFGFLVIFTMGSIWGLWYVLIGWLLYQAGQSSYSQVALKESLSGIKVEEVMSKEVETI</sequence>
<dbReference type="CDD" id="cd06164">
    <property type="entry name" value="S2P-M50_SpoIVFB_CBS"/>
    <property type="match status" value="1"/>
</dbReference>
<feature type="transmembrane region" description="Helical" evidence="12">
    <location>
        <begin position="144"/>
        <end position="163"/>
    </location>
</feature>
<dbReference type="Pfam" id="PF02163">
    <property type="entry name" value="Peptidase_M50"/>
    <property type="match status" value="2"/>
</dbReference>
<dbReference type="GO" id="GO:0006508">
    <property type="term" value="P:proteolysis"/>
    <property type="evidence" value="ECO:0007669"/>
    <property type="project" value="UniProtKB-KW"/>
</dbReference>
<evidence type="ECO:0000256" key="10">
    <source>
        <dbReference type="ARBA" id="ARBA00023049"/>
    </source>
</evidence>
<proteinExistence type="inferred from homology"/>
<feature type="transmembrane region" description="Helical" evidence="12">
    <location>
        <begin position="175"/>
        <end position="197"/>
    </location>
</feature>
<comment type="similarity">
    <text evidence="3">Belongs to the peptidase M50B family.</text>
</comment>
<feature type="domain" description="Peptidase M50" evidence="13">
    <location>
        <begin position="58"/>
        <end position="133"/>
    </location>
</feature>
<feature type="transmembrane region" description="Helical" evidence="12">
    <location>
        <begin position="20"/>
        <end position="38"/>
    </location>
</feature>
<dbReference type="AlphaFoldDB" id="A0A424Y9V2"/>
<feature type="domain" description="Peptidase M50" evidence="13">
    <location>
        <begin position="142"/>
        <end position="194"/>
    </location>
</feature>
<evidence type="ECO:0000256" key="4">
    <source>
        <dbReference type="ARBA" id="ARBA00022670"/>
    </source>
</evidence>
<dbReference type="InterPro" id="IPR008915">
    <property type="entry name" value="Peptidase_M50"/>
</dbReference>
<keyword evidence="11 12" id="KW-0472">Membrane</keyword>
<dbReference type="PANTHER" id="PTHR39188:SF3">
    <property type="entry name" value="STAGE IV SPORULATION PROTEIN FB"/>
    <property type="match status" value="1"/>
</dbReference>
<keyword evidence="10" id="KW-0482">Metalloprotease</keyword>
<keyword evidence="6" id="KW-0479">Metal-binding</keyword>
<feature type="transmembrane region" description="Helical" evidence="12">
    <location>
        <begin position="108"/>
        <end position="132"/>
    </location>
</feature>
<protein>
    <submittedName>
        <fullName evidence="14">Site-2 protease family protein</fullName>
    </submittedName>
</protein>
<comment type="cofactor">
    <cofactor evidence="1">
        <name>Zn(2+)</name>
        <dbReference type="ChEBI" id="CHEBI:29105"/>
    </cofactor>
</comment>
<feature type="transmembrane region" description="Helical" evidence="12">
    <location>
        <begin position="50"/>
        <end position="68"/>
    </location>
</feature>
<dbReference type="GO" id="GO:0016020">
    <property type="term" value="C:membrane"/>
    <property type="evidence" value="ECO:0007669"/>
    <property type="project" value="UniProtKB-SubCell"/>
</dbReference>
<comment type="caution">
    <text evidence="14">The sequence shown here is derived from an EMBL/GenBank/DDBJ whole genome shotgun (WGS) entry which is preliminary data.</text>
</comment>
<evidence type="ECO:0000256" key="12">
    <source>
        <dbReference type="SAM" id="Phobius"/>
    </source>
</evidence>
<evidence type="ECO:0000256" key="3">
    <source>
        <dbReference type="ARBA" id="ARBA00007931"/>
    </source>
</evidence>
<dbReference type="GO" id="GO:0046872">
    <property type="term" value="F:metal ion binding"/>
    <property type="evidence" value="ECO:0007669"/>
    <property type="project" value="UniProtKB-KW"/>
</dbReference>